<keyword evidence="2" id="KW-1185">Reference proteome</keyword>
<protein>
    <submittedName>
        <fullName evidence="1">Uncharacterized protein</fullName>
    </submittedName>
</protein>
<reference evidence="1 2" key="1">
    <citation type="submission" date="2014-06" db="EMBL/GenBank/DDBJ databases">
        <authorList>
            <person name="Swart Estienne"/>
        </authorList>
    </citation>
    <scope>NUCLEOTIDE SEQUENCE [LARGE SCALE GENOMIC DNA]</scope>
    <source>
        <strain evidence="1 2">130c</strain>
    </source>
</reference>
<proteinExistence type="predicted"/>
<dbReference type="InParanoid" id="A0A077ZYK2"/>
<name>A0A077ZYK2_STYLE</name>
<sequence>MESQILALLNQKSDTTNKYKNNVQFPKKAFPLNKSSKQGHLSQSIDKSLSLSKYEKEALISNINENFGQIEKYLLQGGNKTKQILQEDELVQLMNGLFTEYKFDKKSHSSQNFQNFYDNMKSIIQDQAKAHSLYLISLILKHRITHDRVMRHFNLNVIDKEGTQFHFIFQSIYIILLALSKNPELCLKLNSILPKKEILLSWIDVFTEILFMYSAFNPESSCMSTGGVQPLLNKINTLIDQDLKDLKLAQELSGNIECLRENNEMFRALLFKKQHGDGEIIREQITI</sequence>
<organism evidence="1 2">
    <name type="scientific">Stylonychia lemnae</name>
    <name type="common">Ciliate</name>
    <dbReference type="NCBI Taxonomy" id="5949"/>
    <lineage>
        <taxon>Eukaryota</taxon>
        <taxon>Sar</taxon>
        <taxon>Alveolata</taxon>
        <taxon>Ciliophora</taxon>
        <taxon>Intramacronucleata</taxon>
        <taxon>Spirotrichea</taxon>
        <taxon>Stichotrichia</taxon>
        <taxon>Sporadotrichida</taxon>
        <taxon>Oxytrichidae</taxon>
        <taxon>Stylonychinae</taxon>
        <taxon>Stylonychia</taxon>
    </lineage>
</organism>
<evidence type="ECO:0000313" key="2">
    <source>
        <dbReference type="Proteomes" id="UP000039865"/>
    </source>
</evidence>
<dbReference type="Proteomes" id="UP000039865">
    <property type="component" value="Unassembled WGS sequence"/>
</dbReference>
<dbReference type="AlphaFoldDB" id="A0A077ZYK2"/>
<gene>
    <name evidence="1" type="primary">Contig14601.g713</name>
    <name evidence="1" type="ORF">STYLEM_3674</name>
</gene>
<accession>A0A077ZYK2</accession>
<dbReference type="EMBL" id="CCKQ01003561">
    <property type="protein sequence ID" value="CDW74692.1"/>
    <property type="molecule type" value="Genomic_DNA"/>
</dbReference>
<evidence type="ECO:0000313" key="1">
    <source>
        <dbReference type="EMBL" id="CDW74692.1"/>
    </source>
</evidence>